<keyword evidence="3" id="KW-1185">Reference proteome</keyword>
<evidence type="ECO:0000259" key="1">
    <source>
        <dbReference type="Pfam" id="PF13842"/>
    </source>
</evidence>
<organism evidence="2 3">
    <name type="scientific">Tegillarca granosa</name>
    <name type="common">Malaysian cockle</name>
    <name type="synonym">Anadara granosa</name>
    <dbReference type="NCBI Taxonomy" id="220873"/>
    <lineage>
        <taxon>Eukaryota</taxon>
        <taxon>Metazoa</taxon>
        <taxon>Spiralia</taxon>
        <taxon>Lophotrochozoa</taxon>
        <taxon>Mollusca</taxon>
        <taxon>Bivalvia</taxon>
        <taxon>Autobranchia</taxon>
        <taxon>Pteriomorphia</taxon>
        <taxon>Arcoida</taxon>
        <taxon>Arcoidea</taxon>
        <taxon>Arcidae</taxon>
        <taxon>Tegillarca</taxon>
    </lineage>
</organism>
<protein>
    <recommendedName>
        <fullName evidence="1">PiggyBac transposable element-derived protein 4 C-terminal zinc-finger domain-containing protein</fullName>
    </recommendedName>
</protein>
<comment type="caution">
    <text evidence="2">The sequence shown here is derived from an EMBL/GenBank/DDBJ whole genome shotgun (WGS) entry which is preliminary data.</text>
</comment>
<gene>
    <name evidence="2" type="ORF">KUTeg_006073</name>
</gene>
<dbReference type="EMBL" id="JARBDR010000328">
    <property type="protein sequence ID" value="KAJ8316059.1"/>
    <property type="molecule type" value="Genomic_DNA"/>
</dbReference>
<dbReference type="Proteomes" id="UP001217089">
    <property type="component" value="Unassembled WGS sequence"/>
</dbReference>
<dbReference type="InterPro" id="IPR032718">
    <property type="entry name" value="PGBD4_Znf_C"/>
</dbReference>
<accession>A0ABQ9FFG2</accession>
<name>A0ABQ9FFG2_TEGGR</name>
<evidence type="ECO:0000313" key="3">
    <source>
        <dbReference type="Proteomes" id="UP001217089"/>
    </source>
</evidence>
<reference evidence="2 3" key="1">
    <citation type="submission" date="2022-12" db="EMBL/GenBank/DDBJ databases">
        <title>Chromosome-level genome of Tegillarca granosa.</title>
        <authorList>
            <person name="Kim J."/>
        </authorList>
    </citation>
    <scope>NUCLEOTIDE SEQUENCE [LARGE SCALE GENOMIC DNA]</scope>
    <source>
        <strain evidence="2">Teg-2019</strain>
        <tissue evidence="2">Adductor muscle</tissue>
    </source>
</reference>
<dbReference type="Pfam" id="PF13842">
    <property type="entry name" value="zf-Tnp_2"/>
    <property type="match status" value="1"/>
</dbReference>
<proteinExistence type="predicted"/>
<sequence length="96" mass="11150">MPQHVNAPRPSGRGRKPLGEVCDRLIGRHFPTQILQIEGAKKPKQTKACVACNKRKGGGDRKRKETRFMCKTCEKSLCLVRCFEIYHTRKNYRYIM</sequence>
<feature type="domain" description="PiggyBac transposable element-derived protein 4 C-terminal zinc-finger" evidence="1">
    <location>
        <begin position="37"/>
        <end position="87"/>
    </location>
</feature>
<evidence type="ECO:0000313" key="2">
    <source>
        <dbReference type="EMBL" id="KAJ8316059.1"/>
    </source>
</evidence>